<dbReference type="EMBL" id="CAXAMN010020446">
    <property type="protein sequence ID" value="CAK9056125.1"/>
    <property type="molecule type" value="Genomic_DNA"/>
</dbReference>
<feature type="compositionally biased region" description="Acidic residues" evidence="1">
    <location>
        <begin position="252"/>
        <end position="261"/>
    </location>
</feature>
<proteinExistence type="predicted"/>
<feature type="compositionally biased region" description="Basic and acidic residues" evidence="1">
    <location>
        <begin position="270"/>
        <end position="279"/>
    </location>
</feature>
<feature type="region of interest" description="Disordered" evidence="1">
    <location>
        <begin position="233"/>
        <end position="281"/>
    </location>
</feature>
<feature type="compositionally biased region" description="Polar residues" evidence="1">
    <location>
        <begin position="233"/>
        <end position="251"/>
    </location>
</feature>
<evidence type="ECO:0000256" key="1">
    <source>
        <dbReference type="SAM" id="MobiDB-lite"/>
    </source>
</evidence>
<accession>A0ABP0MX92</accession>
<protein>
    <recommendedName>
        <fullName evidence="4">Tick transposon</fullName>
    </recommendedName>
</protein>
<organism evidence="2 3">
    <name type="scientific">Durusdinium trenchii</name>
    <dbReference type="NCBI Taxonomy" id="1381693"/>
    <lineage>
        <taxon>Eukaryota</taxon>
        <taxon>Sar</taxon>
        <taxon>Alveolata</taxon>
        <taxon>Dinophyceae</taxon>
        <taxon>Suessiales</taxon>
        <taxon>Symbiodiniaceae</taxon>
        <taxon>Durusdinium</taxon>
    </lineage>
</organism>
<evidence type="ECO:0000313" key="2">
    <source>
        <dbReference type="EMBL" id="CAK9056125.1"/>
    </source>
</evidence>
<keyword evidence="3" id="KW-1185">Reference proteome</keyword>
<evidence type="ECO:0008006" key="4">
    <source>
        <dbReference type="Google" id="ProtNLM"/>
    </source>
</evidence>
<comment type="caution">
    <text evidence="2">The sequence shown here is derived from an EMBL/GenBank/DDBJ whole genome shotgun (WGS) entry which is preliminary data.</text>
</comment>
<name>A0ABP0MX92_9DINO</name>
<dbReference type="Proteomes" id="UP001642484">
    <property type="component" value="Unassembled WGS sequence"/>
</dbReference>
<evidence type="ECO:0000313" key="3">
    <source>
        <dbReference type="Proteomes" id="UP001642484"/>
    </source>
</evidence>
<reference evidence="2 3" key="1">
    <citation type="submission" date="2024-02" db="EMBL/GenBank/DDBJ databases">
        <authorList>
            <person name="Chen Y."/>
            <person name="Shah S."/>
            <person name="Dougan E. K."/>
            <person name="Thang M."/>
            <person name="Chan C."/>
        </authorList>
    </citation>
    <scope>NUCLEOTIDE SEQUENCE [LARGE SCALE GENOMIC DNA]</scope>
</reference>
<gene>
    <name evidence="2" type="ORF">CCMP2556_LOCUS27848</name>
</gene>
<sequence>MCIVSYMTTLTMVVSLKSKRQCTRMQGRLRKKTQLLPIVIPARGVDGECWPPKVLEAFARCGMVFNGIINGPLFRPPASPDCSELCARGLTSSESTRFLRMFCGERPVQASEDEPKLSSYSLKATCISWVSKFGVGASDKAVLGRHSSVVNESAAVYSRDLSVRSVCILQNVILDIFSGVFTPDSARSGYFRRQLASVNLVDDPAADVRNADAVVSDPVKCEVGCKINCEQPNNAESDSEVFSETTGTECEQSSDPDEDPLELARPAKAGRVEQQEETKPMFFKHRTSKLMLESLDVAKHSGL</sequence>